<evidence type="ECO:0000313" key="1">
    <source>
        <dbReference type="EMBL" id="MBK3519171.1"/>
    </source>
</evidence>
<name>A0ABS1HNB7_9BACT</name>
<accession>A0ABS1HNB7</accession>
<protein>
    <submittedName>
        <fullName evidence="1">Uncharacterized protein</fullName>
    </submittedName>
</protein>
<sequence length="54" mass="5990">MKSSNIGQISQVSNYIEEMDVLGLAKTKNTNLLEQHKTQTIVIADSGDFESMCK</sequence>
<comment type="caution">
    <text evidence="1">The sequence shown here is derived from an EMBL/GenBank/DDBJ whole genome shotgun (WGS) entry which is preliminary data.</text>
</comment>
<evidence type="ECO:0000313" key="2">
    <source>
        <dbReference type="Proteomes" id="UP000605676"/>
    </source>
</evidence>
<keyword evidence="2" id="KW-1185">Reference proteome</keyword>
<reference evidence="1 2" key="1">
    <citation type="submission" date="2021-01" db="EMBL/GenBank/DDBJ databases">
        <title>Carboxyliciviraga sp.nov., isolated from coastal sediments.</title>
        <authorList>
            <person name="Lu D."/>
            <person name="Zhang T."/>
        </authorList>
    </citation>
    <scope>NUCLEOTIDE SEQUENCE [LARGE SCALE GENOMIC DNA]</scope>
    <source>
        <strain evidence="1 2">N1Y132</strain>
    </source>
</reference>
<proteinExistence type="predicted"/>
<dbReference type="RefSeq" id="WP_200466391.1">
    <property type="nucleotide sequence ID" value="NZ_JAENRR010000056.1"/>
</dbReference>
<dbReference type="Proteomes" id="UP000605676">
    <property type="component" value="Unassembled WGS sequence"/>
</dbReference>
<organism evidence="1 2">
    <name type="scientific">Carboxylicivirga marina</name>
    <dbReference type="NCBI Taxonomy" id="2800988"/>
    <lineage>
        <taxon>Bacteria</taxon>
        <taxon>Pseudomonadati</taxon>
        <taxon>Bacteroidota</taxon>
        <taxon>Bacteroidia</taxon>
        <taxon>Marinilabiliales</taxon>
        <taxon>Marinilabiliaceae</taxon>
        <taxon>Carboxylicivirga</taxon>
    </lineage>
</organism>
<dbReference type="EMBL" id="JAENRR010000056">
    <property type="protein sequence ID" value="MBK3519171.1"/>
    <property type="molecule type" value="Genomic_DNA"/>
</dbReference>
<gene>
    <name evidence="1" type="ORF">JIV24_17615</name>
</gene>